<feature type="domain" description="Nephrocystin 3-like N-terminal" evidence="2">
    <location>
        <begin position="33"/>
        <end position="214"/>
    </location>
</feature>
<reference evidence="4" key="1">
    <citation type="submission" date="2023-06" db="EMBL/GenBank/DDBJ databases">
        <title>Genome-scale phylogeny and comparative genomics of the fungal order Sordariales.</title>
        <authorList>
            <consortium name="Lawrence Berkeley National Laboratory"/>
            <person name="Hensen N."/>
            <person name="Bonometti L."/>
            <person name="Westerberg I."/>
            <person name="Brannstrom I.O."/>
            <person name="Guillou S."/>
            <person name="Cros-Aarteil S."/>
            <person name="Calhoun S."/>
            <person name="Haridas S."/>
            <person name="Kuo A."/>
            <person name="Mondo S."/>
            <person name="Pangilinan J."/>
            <person name="Riley R."/>
            <person name="LaButti K."/>
            <person name="Andreopoulos B."/>
            <person name="Lipzen A."/>
            <person name="Chen C."/>
            <person name="Yanf M."/>
            <person name="Daum C."/>
            <person name="Ng V."/>
            <person name="Clum A."/>
            <person name="Steindorff A."/>
            <person name="Ohm R."/>
            <person name="Martin F."/>
            <person name="Silar P."/>
            <person name="Natvig D."/>
            <person name="Lalanne C."/>
            <person name="Gautier V."/>
            <person name="Ament-velasquez S.L."/>
            <person name="Kruys A."/>
            <person name="Hutchinson M.I."/>
            <person name="Powell A.J."/>
            <person name="Barry K."/>
            <person name="Miller A.N."/>
            <person name="Grigoriev I.V."/>
            <person name="Debuchy R."/>
            <person name="Gladieux P."/>
            <person name="Thoren M.H."/>
            <person name="Johannesson H."/>
        </authorList>
    </citation>
    <scope>NUCLEOTIDE SEQUENCE</scope>
    <source>
        <strain evidence="4">SMH2392-1A</strain>
    </source>
</reference>
<dbReference type="Proteomes" id="UP001172101">
    <property type="component" value="Unassembled WGS sequence"/>
</dbReference>
<name>A0AA40DT84_9PEZI</name>
<dbReference type="Gene3D" id="3.40.50.300">
    <property type="entry name" value="P-loop containing nucleotide triphosphate hydrolases"/>
    <property type="match status" value="1"/>
</dbReference>
<keyword evidence="5" id="KW-1185">Reference proteome</keyword>
<dbReference type="PANTHER" id="PTHR10039:SF5">
    <property type="entry name" value="NACHT DOMAIN-CONTAINING PROTEIN"/>
    <property type="match status" value="1"/>
</dbReference>
<evidence type="ECO:0000259" key="3">
    <source>
        <dbReference type="Pfam" id="PF25053"/>
    </source>
</evidence>
<dbReference type="Pfam" id="PF25053">
    <property type="entry name" value="DUF7791"/>
    <property type="match status" value="1"/>
</dbReference>
<evidence type="ECO:0008006" key="6">
    <source>
        <dbReference type="Google" id="ProtNLM"/>
    </source>
</evidence>
<organism evidence="4 5">
    <name type="scientific">Lasiosphaeria miniovina</name>
    <dbReference type="NCBI Taxonomy" id="1954250"/>
    <lineage>
        <taxon>Eukaryota</taxon>
        <taxon>Fungi</taxon>
        <taxon>Dikarya</taxon>
        <taxon>Ascomycota</taxon>
        <taxon>Pezizomycotina</taxon>
        <taxon>Sordariomycetes</taxon>
        <taxon>Sordariomycetidae</taxon>
        <taxon>Sordariales</taxon>
        <taxon>Lasiosphaeriaceae</taxon>
        <taxon>Lasiosphaeria</taxon>
    </lineage>
</organism>
<evidence type="ECO:0000313" key="4">
    <source>
        <dbReference type="EMBL" id="KAK0712477.1"/>
    </source>
</evidence>
<evidence type="ECO:0000259" key="2">
    <source>
        <dbReference type="Pfam" id="PF24883"/>
    </source>
</evidence>
<dbReference type="Pfam" id="PF24883">
    <property type="entry name" value="NPHP3_N"/>
    <property type="match status" value="1"/>
</dbReference>
<dbReference type="EMBL" id="JAUIRO010000005">
    <property type="protein sequence ID" value="KAK0712477.1"/>
    <property type="molecule type" value="Genomic_DNA"/>
</dbReference>
<dbReference type="RefSeq" id="XP_060293800.1">
    <property type="nucleotide sequence ID" value="XM_060442189.1"/>
</dbReference>
<dbReference type="GeneID" id="85325459"/>
<sequence>MDYRYITVTKAHEGTFTWIHEPASFSASPGSGSFFEWLESPTAVYWVSGKLGSGKSTLMKYLCELPAIRERLLHWVPATCQKGERLQLVFASFFFWNAGRSSLQKSQAGLLRQLLYEILRQCPNLISVAYPEQWQEYTASGAVLTDESRKVGLEVAELVQAIQNIFEHTKTQPTFKLCFFIDGLDEYEGTPDDIIQLVSLLGSSQQVKICVSSRPWNEFEKAFGGNALRQLRVQDLTRDDIKLFVRDTLEKDANFQEMKEDDESCVDLIQEITNRANGVFLWVRLVVNSLLQGVTNADSVADLRRRLDTFPTDLYEFFERELFSVDPFYRQRTARFFQVTLTSVELLPLVCYWFVDQDDPDAVVASPAETWSVQRTNIRMRQMKKRLNACCKGLLEAQMYDTNKPSSSLSSSIMFDLRVDFAHRTIRDFLRSLDIQKLFDEWSGSTFNADVAICEAILGQIKASPLDKDYCAKGGPVARLVYAFNSQTATGNIPVALRPHTDVLIDQIGKLVKPFGLKHIAEELLSGV</sequence>
<dbReference type="InterPro" id="IPR056693">
    <property type="entry name" value="DUF7791"/>
</dbReference>
<dbReference type="PANTHER" id="PTHR10039">
    <property type="entry name" value="AMELOGENIN"/>
    <property type="match status" value="1"/>
</dbReference>
<dbReference type="SUPFAM" id="SSF52540">
    <property type="entry name" value="P-loop containing nucleoside triphosphate hydrolases"/>
    <property type="match status" value="1"/>
</dbReference>
<proteinExistence type="predicted"/>
<dbReference type="InterPro" id="IPR027417">
    <property type="entry name" value="P-loop_NTPase"/>
</dbReference>
<gene>
    <name evidence="4" type="ORF">B0T26DRAFT_714426</name>
</gene>
<dbReference type="InterPro" id="IPR056884">
    <property type="entry name" value="NPHP3-like_N"/>
</dbReference>
<comment type="caution">
    <text evidence="4">The sequence shown here is derived from an EMBL/GenBank/DDBJ whole genome shotgun (WGS) entry which is preliminary data.</text>
</comment>
<accession>A0AA40DT84</accession>
<dbReference type="AlphaFoldDB" id="A0AA40DT84"/>
<evidence type="ECO:0000256" key="1">
    <source>
        <dbReference type="ARBA" id="ARBA00022737"/>
    </source>
</evidence>
<evidence type="ECO:0000313" key="5">
    <source>
        <dbReference type="Proteomes" id="UP001172101"/>
    </source>
</evidence>
<feature type="domain" description="DUF7791" evidence="3">
    <location>
        <begin position="324"/>
        <end position="468"/>
    </location>
</feature>
<protein>
    <recommendedName>
        <fullName evidence="6">NACHT domain-containing protein</fullName>
    </recommendedName>
</protein>
<keyword evidence="1" id="KW-0677">Repeat</keyword>